<organism evidence="13 14">
    <name type="scientific">Pelodiscus sinensis</name>
    <name type="common">Chinese softshell turtle</name>
    <name type="synonym">Trionyx sinensis</name>
    <dbReference type="NCBI Taxonomy" id="13735"/>
    <lineage>
        <taxon>Eukaryota</taxon>
        <taxon>Metazoa</taxon>
        <taxon>Chordata</taxon>
        <taxon>Craniata</taxon>
        <taxon>Vertebrata</taxon>
        <taxon>Euteleostomi</taxon>
        <taxon>Archelosauria</taxon>
        <taxon>Testudinata</taxon>
        <taxon>Testudines</taxon>
        <taxon>Cryptodira</taxon>
        <taxon>Trionychia</taxon>
        <taxon>Trionychidae</taxon>
        <taxon>Pelodiscus</taxon>
    </lineage>
</organism>
<reference evidence="13" key="4">
    <citation type="submission" date="2025-09" db="UniProtKB">
        <authorList>
            <consortium name="Ensembl"/>
        </authorList>
    </citation>
    <scope>IDENTIFICATION</scope>
</reference>
<feature type="transmembrane region" description="Helical" evidence="11">
    <location>
        <begin position="81"/>
        <end position="102"/>
    </location>
</feature>
<dbReference type="Gene3D" id="1.20.1070.10">
    <property type="entry name" value="Rhodopsin 7-helix transmembrane proteins"/>
    <property type="match status" value="1"/>
</dbReference>
<keyword evidence="4 11" id="KW-1133">Transmembrane helix</keyword>
<evidence type="ECO:0000256" key="7">
    <source>
        <dbReference type="ARBA" id="ARBA00023170"/>
    </source>
</evidence>
<feature type="transmembrane region" description="Helical" evidence="11">
    <location>
        <begin position="50"/>
        <end position="69"/>
    </location>
</feature>
<keyword evidence="6 11" id="KW-0472">Membrane</keyword>
<feature type="domain" description="G-protein coupled receptors family 1 profile" evidence="12">
    <location>
        <begin position="61"/>
        <end position="279"/>
    </location>
</feature>
<dbReference type="PANTHER" id="PTHR11334:SF29">
    <property type="entry name" value="MAS-RELATED G-PROTEIN COUPLED RECEPTOR MEMBER X2"/>
    <property type="match status" value="1"/>
</dbReference>
<evidence type="ECO:0000256" key="9">
    <source>
        <dbReference type="ARBA" id="ARBA00061394"/>
    </source>
</evidence>
<evidence type="ECO:0000256" key="10">
    <source>
        <dbReference type="RuleBase" id="RU000688"/>
    </source>
</evidence>
<evidence type="ECO:0000313" key="14">
    <source>
        <dbReference type="Proteomes" id="UP000007267"/>
    </source>
</evidence>
<dbReference type="PRINTS" id="PR00237">
    <property type="entry name" value="GPCRRHODOPSN"/>
</dbReference>
<protein>
    <submittedName>
        <fullName evidence="13">Proto-oncogene Mas-like</fullName>
    </submittedName>
</protein>
<sequence>LSRDFMMTELMTTSLPSTESTLKKGAIYNWNGFKICFPPPDRILLTSVNVTLFICPLGLVVNGIVLWFLGFRIKRNPFSVYVLNLAAADFGFLLFLALSRIVFRLCLLNFSMSLDLLLAFTFSASLSLLTVISAERCVSVLFPIWYRCHRPKHLSAIICALLWALSALLTGVRSYVCFSDSNEHCEHVILRLTSINFLIFTPITVLSSLILIIKVRQSSLRHQPRKLYIVILLNVLFFLLLVVPFSIVAFFREFINYDYFINSILMLASINSSINPVIYYLVGSYRNQQFRGSVKKAL</sequence>
<dbReference type="eggNOG" id="KOG3656">
    <property type="taxonomic scope" value="Eukaryota"/>
</dbReference>
<dbReference type="PRINTS" id="PR02108">
    <property type="entry name" value="MRGPCRFAMILY"/>
</dbReference>
<dbReference type="Ensembl" id="ENSPSIT00000001685.1">
    <property type="protein sequence ID" value="ENSPSIP00000001680.1"/>
    <property type="gene ID" value="ENSPSIG00000001685.1"/>
</dbReference>
<dbReference type="PROSITE" id="PS50262">
    <property type="entry name" value="G_PROTEIN_RECEP_F1_2"/>
    <property type="match status" value="1"/>
</dbReference>
<evidence type="ECO:0000313" key="13">
    <source>
        <dbReference type="Ensembl" id="ENSPSIP00000001680.1"/>
    </source>
</evidence>
<evidence type="ECO:0000256" key="1">
    <source>
        <dbReference type="ARBA" id="ARBA00004651"/>
    </source>
</evidence>
<feature type="transmembrane region" description="Helical" evidence="11">
    <location>
        <begin position="154"/>
        <end position="176"/>
    </location>
</feature>
<proteinExistence type="inferred from homology"/>
<evidence type="ECO:0000256" key="3">
    <source>
        <dbReference type="ARBA" id="ARBA00022692"/>
    </source>
</evidence>
<dbReference type="GO" id="GO:0005886">
    <property type="term" value="C:plasma membrane"/>
    <property type="evidence" value="ECO:0007669"/>
    <property type="project" value="UniProtKB-SubCell"/>
</dbReference>
<dbReference type="PANTHER" id="PTHR11334">
    <property type="entry name" value="MAS-RELATED G-PROTEIN COUPLED RECEPTOR"/>
    <property type="match status" value="1"/>
</dbReference>
<comment type="similarity">
    <text evidence="9">Belongs to the G-protein coupled receptor 1 family. Mas subfamily.</text>
</comment>
<feature type="transmembrane region" description="Helical" evidence="11">
    <location>
        <begin position="259"/>
        <end position="282"/>
    </location>
</feature>
<reference evidence="14" key="1">
    <citation type="submission" date="2011-10" db="EMBL/GenBank/DDBJ databases">
        <authorList>
            <consortium name="Soft-shell Turtle Genome Consortium"/>
        </authorList>
    </citation>
    <scope>NUCLEOTIDE SEQUENCE [LARGE SCALE GENOMIC DNA]</scope>
    <source>
        <strain evidence="14">Daiwa-1</strain>
    </source>
</reference>
<dbReference type="GeneTree" id="ENSGT01030000234639"/>
<dbReference type="PROSITE" id="PS00237">
    <property type="entry name" value="G_PROTEIN_RECEP_F1_1"/>
    <property type="match status" value="1"/>
</dbReference>
<comment type="subcellular location">
    <subcellularLocation>
        <location evidence="1">Cell membrane</location>
        <topology evidence="1">Multi-pass membrane protein</topology>
    </subcellularLocation>
</comment>
<reference evidence="14" key="2">
    <citation type="journal article" date="2013" name="Nat. Genet.">
        <title>The draft genomes of soft-shell turtle and green sea turtle yield insights into the development and evolution of the turtle-specific body plan.</title>
        <authorList>
            <person name="Wang Z."/>
            <person name="Pascual-Anaya J."/>
            <person name="Zadissa A."/>
            <person name="Li W."/>
            <person name="Niimura Y."/>
            <person name="Huang Z."/>
            <person name="Li C."/>
            <person name="White S."/>
            <person name="Xiong Z."/>
            <person name="Fang D."/>
            <person name="Wang B."/>
            <person name="Ming Y."/>
            <person name="Chen Y."/>
            <person name="Zheng Y."/>
            <person name="Kuraku S."/>
            <person name="Pignatelli M."/>
            <person name="Herrero J."/>
            <person name="Beal K."/>
            <person name="Nozawa M."/>
            <person name="Li Q."/>
            <person name="Wang J."/>
            <person name="Zhang H."/>
            <person name="Yu L."/>
            <person name="Shigenobu S."/>
            <person name="Wang J."/>
            <person name="Liu J."/>
            <person name="Flicek P."/>
            <person name="Searle S."/>
            <person name="Wang J."/>
            <person name="Kuratani S."/>
            <person name="Yin Y."/>
            <person name="Aken B."/>
            <person name="Zhang G."/>
            <person name="Irie N."/>
        </authorList>
    </citation>
    <scope>NUCLEOTIDE SEQUENCE [LARGE SCALE GENOMIC DNA]</scope>
    <source>
        <strain evidence="14">Daiwa-1</strain>
    </source>
</reference>
<dbReference type="EMBL" id="AGCU01173962">
    <property type="status" value="NOT_ANNOTATED_CDS"/>
    <property type="molecule type" value="Genomic_DNA"/>
</dbReference>
<dbReference type="InterPro" id="IPR017452">
    <property type="entry name" value="GPCR_Rhodpsn_7TM"/>
</dbReference>
<keyword evidence="5 10" id="KW-0297">G-protein coupled receptor</keyword>
<dbReference type="InterPro" id="IPR026234">
    <property type="entry name" value="MRGPCRFAMILY"/>
</dbReference>
<evidence type="ECO:0000256" key="6">
    <source>
        <dbReference type="ARBA" id="ARBA00023136"/>
    </source>
</evidence>
<evidence type="ECO:0000256" key="4">
    <source>
        <dbReference type="ARBA" id="ARBA00022989"/>
    </source>
</evidence>
<feature type="transmembrane region" description="Helical" evidence="11">
    <location>
        <begin position="188"/>
        <end position="215"/>
    </location>
</feature>
<keyword evidence="2" id="KW-1003">Cell membrane</keyword>
<keyword evidence="7 10" id="KW-0675">Receptor</keyword>
<feature type="transmembrane region" description="Helical" evidence="11">
    <location>
        <begin position="114"/>
        <end position="134"/>
    </location>
</feature>
<evidence type="ECO:0000256" key="11">
    <source>
        <dbReference type="SAM" id="Phobius"/>
    </source>
</evidence>
<dbReference type="FunFam" id="1.20.1070.10:FF:000193">
    <property type="entry name" value="Mas-related G-protein coupled receptor member E"/>
    <property type="match status" value="1"/>
</dbReference>
<dbReference type="GO" id="GO:0004930">
    <property type="term" value="F:G protein-coupled receptor activity"/>
    <property type="evidence" value="ECO:0007669"/>
    <property type="project" value="UniProtKB-KW"/>
</dbReference>
<evidence type="ECO:0000256" key="5">
    <source>
        <dbReference type="ARBA" id="ARBA00023040"/>
    </source>
</evidence>
<dbReference type="Proteomes" id="UP000007267">
    <property type="component" value="Unassembled WGS sequence"/>
</dbReference>
<dbReference type="HOGENOM" id="CLU_009579_4_1_1"/>
<dbReference type="Pfam" id="PF00001">
    <property type="entry name" value="7tm_1"/>
    <property type="match status" value="1"/>
</dbReference>
<dbReference type="AlphaFoldDB" id="K7F0X0"/>
<dbReference type="OMA" id="TISMERC"/>
<name>K7F0X0_PELSI</name>
<evidence type="ECO:0000259" key="12">
    <source>
        <dbReference type="PROSITE" id="PS50262"/>
    </source>
</evidence>
<evidence type="ECO:0000256" key="8">
    <source>
        <dbReference type="ARBA" id="ARBA00023224"/>
    </source>
</evidence>
<evidence type="ECO:0000256" key="2">
    <source>
        <dbReference type="ARBA" id="ARBA00022475"/>
    </source>
</evidence>
<keyword evidence="3 10" id="KW-0812">Transmembrane</keyword>
<keyword evidence="14" id="KW-1185">Reference proteome</keyword>
<accession>K7F0X0</accession>
<reference evidence="13" key="3">
    <citation type="submission" date="2025-08" db="UniProtKB">
        <authorList>
            <consortium name="Ensembl"/>
        </authorList>
    </citation>
    <scope>IDENTIFICATION</scope>
</reference>
<dbReference type="InterPro" id="IPR000276">
    <property type="entry name" value="GPCR_Rhodpsn"/>
</dbReference>
<keyword evidence="8 10" id="KW-0807">Transducer</keyword>
<dbReference type="SUPFAM" id="SSF81321">
    <property type="entry name" value="Family A G protein-coupled receptor-like"/>
    <property type="match status" value="1"/>
</dbReference>
<feature type="transmembrane region" description="Helical" evidence="11">
    <location>
        <begin position="227"/>
        <end position="247"/>
    </location>
</feature>